<protein>
    <submittedName>
        <fullName evidence="2">Uncharacterized protein</fullName>
    </submittedName>
</protein>
<proteinExistence type="predicted"/>
<name>A0AAN9M957_CANGL</name>
<dbReference type="EMBL" id="JAYMYQ010000002">
    <property type="protein sequence ID" value="KAK7350099.1"/>
    <property type="molecule type" value="Genomic_DNA"/>
</dbReference>
<dbReference type="AlphaFoldDB" id="A0AAN9M957"/>
<keyword evidence="3" id="KW-1185">Reference proteome</keyword>
<feature type="compositionally biased region" description="Polar residues" evidence="1">
    <location>
        <begin position="145"/>
        <end position="160"/>
    </location>
</feature>
<evidence type="ECO:0000313" key="2">
    <source>
        <dbReference type="EMBL" id="KAK7350099.1"/>
    </source>
</evidence>
<evidence type="ECO:0000313" key="3">
    <source>
        <dbReference type="Proteomes" id="UP001367508"/>
    </source>
</evidence>
<comment type="caution">
    <text evidence="2">The sequence shown here is derived from an EMBL/GenBank/DDBJ whole genome shotgun (WGS) entry which is preliminary data.</text>
</comment>
<reference evidence="2 3" key="1">
    <citation type="submission" date="2024-01" db="EMBL/GenBank/DDBJ databases">
        <title>The genomes of 5 underutilized Papilionoideae crops provide insights into root nodulation and disease resistanc.</title>
        <authorList>
            <person name="Jiang F."/>
        </authorList>
    </citation>
    <scope>NUCLEOTIDE SEQUENCE [LARGE SCALE GENOMIC DNA]</scope>
    <source>
        <strain evidence="2">LVBAO_FW01</strain>
        <tissue evidence="2">Leaves</tissue>
    </source>
</reference>
<feature type="region of interest" description="Disordered" evidence="1">
    <location>
        <begin position="137"/>
        <end position="199"/>
    </location>
</feature>
<dbReference type="Proteomes" id="UP001367508">
    <property type="component" value="Unassembled WGS sequence"/>
</dbReference>
<evidence type="ECO:0000256" key="1">
    <source>
        <dbReference type="SAM" id="MobiDB-lite"/>
    </source>
</evidence>
<sequence length="199" mass="21936">MQQVSYVNTRVLNLMKSIVSSSGSVVQWYHLSPAMSRGCVRTPHPTILISKSSHSPPTCRQVTCISHVAKWISPLLCLVRASLTGPERTTLHRLYPQLGSKFDHLRLFNLSPAYSRPQKGLASFVYVGLDGPNALKPPRVATRVPSCSGNGYQRRGQSNQEQDDNDRIGETPGQGGAMVQANYDFHPSPSRGTKHHYLG</sequence>
<organism evidence="2 3">
    <name type="scientific">Canavalia gladiata</name>
    <name type="common">Sword bean</name>
    <name type="synonym">Dolichos gladiatus</name>
    <dbReference type="NCBI Taxonomy" id="3824"/>
    <lineage>
        <taxon>Eukaryota</taxon>
        <taxon>Viridiplantae</taxon>
        <taxon>Streptophyta</taxon>
        <taxon>Embryophyta</taxon>
        <taxon>Tracheophyta</taxon>
        <taxon>Spermatophyta</taxon>
        <taxon>Magnoliopsida</taxon>
        <taxon>eudicotyledons</taxon>
        <taxon>Gunneridae</taxon>
        <taxon>Pentapetalae</taxon>
        <taxon>rosids</taxon>
        <taxon>fabids</taxon>
        <taxon>Fabales</taxon>
        <taxon>Fabaceae</taxon>
        <taxon>Papilionoideae</taxon>
        <taxon>50 kb inversion clade</taxon>
        <taxon>NPAAA clade</taxon>
        <taxon>indigoferoid/millettioid clade</taxon>
        <taxon>Phaseoleae</taxon>
        <taxon>Canavalia</taxon>
    </lineage>
</organism>
<gene>
    <name evidence="2" type="ORF">VNO77_08212</name>
</gene>
<accession>A0AAN9M957</accession>